<proteinExistence type="predicted"/>
<keyword evidence="2" id="KW-1185">Reference proteome</keyword>
<keyword evidence="1" id="KW-0378">Hydrolase</keyword>
<dbReference type="EMBL" id="JAHWZX010000003">
    <property type="protein sequence ID" value="MBW4330012.1"/>
    <property type="molecule type" value="Genomic_DNA"/>
</dbReference>
<evidence type="ECO:0000313" key="1">
    <source>
        <dbReference type="EMBL" id="MBW4330012.1"/>
    </source>
</evidence>
<dbReference type="RefSeq" id="WP_219237135.1">
    <property type="nucleotide sequence ID" value="NZ_JAHWZX010000003.1"/>
</dbReference>
<evidence type="ECO:0000313" key="2">
    <source>
        <dbReference type="Proteomes" id="UP001197214"/>
    </source>
</evidence>
<reference evidence="1 2" key="1">
    <citation type="submission" date="2021-07" db="EMBL/GenBank/DDBJ databases">
        <title>Stakelama flava sp. nov., a novel endophytic bacterium isolated from branch of Kandelia candel.</title>
        <authorList>
            <person name="Tuo L."/>
        </authorList>
    </citation>
    <scope>NUCLEOTIDE SEQUENCE [LARGE SCALE GENOMIC DNA]</scope>
    <source>
        <strain evidence="1 2">CBK3Z-3</strain>
    </source>
</reference>
<organism evidence="1 2">
    <name type="scientific">Stakelama flava</name>
    <dbReference type="NCBI Taxonomy" id="2860338"/>
    <lineage>
        <taxon>Bacteria</taxon>
        <taxon>Pseudomonadati</taxon>
        <taxon>Pseudomonadota</taxon>
        <taxon>Alphaproteobacteria</taxon>
        <taxon>Sphingomonadales</taxon>
        <taxon>Sphingomonadaceae</taxon>
        <taxon>Stakelama</taxon>
    </lineage>
</organism>
<name>A0ABS6XIL0_9SPHN</name>
<sequence>MTDMTILPHALPDALDAHGGAKILSLDCFDTLLWRDCHAPQDLFHLLPGLTRQQRIWAEQHARRSAILRHGRNEATIEEIYAHAFPNADDGARAAGVRAEIDIEARHCFAFAPTVALMRKAKAAGMKVVIVSDTYFSASQLRDLIARAAGEAVTDLIDRIFASSEHGRSKGEGLLGIMLKAMKSKPGRVLHIGDNPNADLKAAQTLGIPALHLVQFSPATVQRLRLEAASGGIVESGRAPFQPHRATLAAGEPAIDDPAAALGYSVLGPVFAPFARWVKAEGETLAQRGGRVHPLFLMRDGHLPHRVFDTLFPDTQSHAIEMSRFTAIAASLDSEARIRRHVEAEIGNGTPAELMKQLLFTEAEIGEAEAGLPSGAKPVRALHRLVLSRERIATTIARARAFGDRLEAYLRREVDLAPGDTLMLIDLGYNGTVQNQVEPVLRERLGVDVAGRYLVLREQDASGLDKAGLIDGSTHDADMLESLAANVAVLEQLCTVSQGSVIDYDDDGEPVRRAASIKGRQSDTREAAQRGCLDYARCDRDAVLRTDDSGCSALERRAAAAVLARLMFLPQSEELAVLERFEHDVNLGGDDVVRLFDRDVAASGLKEQGLFYLKDADRMYLPAELRGHGLPLNLTLFAQRRFGLDLRQADFCDSGVDVPLLLADGRDVTQSSVRAKPTHDGHFVATVPVGAGQFAVGLQFGKAYEWLQIVSARFLPVEYFDSGRDAGPAKPVDAVPTLEGMTQVAPYLFSCEAEGFLMVPPVAEIVGGSPMVLCVAFRPLVERECAPVPVEQATHILATERR</sequence>
<comment type="caution">
    <text evidence="1">The sequence shown here is derived from an EMBL/GenBank/DDBJ whole genome shotgun (WGS) entry which is preliminary data.</text>
</comment>
<dbReference type="Proteomes" id="UP001197214">
    <property type="component" value="Unassembled WGS sequence"/>
</dbReference>
<accession>A0ABS6XIL0</accession>
<protein>
    <submittedName>
        <fullName evidence="1">HAD family hydrolase</fullName>
    </submittedName>
</protein>
<gene>
    <name evidence="1" type="ORF">KY084_03885</name>
</gene>
<dbReference type="Pfam" id="PF00702">
    <property type="entry name" value="Hydrolase"/>
    <property type="match status" value="1"/>
</dbReference>
<dbReference type="GO" id="GO:0016787">
    <property type="term" value="F:hydrolase activity"/>
    <property type="evidence" value="ECO:0007669"/>
    <property type="project" value="UniProtKB-KW"/>
</dbReference>